<feature type="domain" description="Tail sheath protein C-terminal" evidence="3">
    <location>
        <begin position="250"/>
        <end position="351"/>
    </location>
</feature>
<protein>
    <submittedName>
        <fullName evidence="4">Phage tail sheath subtilisin-like domain-containing protein</fullName>
    </submittedName>
</protein>
<organism evidence="4 5">
    <name type="scientific">Streptomyces flaveolus</name>
    <dbReference type="NCBI Taxonomy" id="67297"/>
    <lineage>
        <taxon>Bacteria</taxon>
        <taxon>Bacillati</taxon>
        <taxon>Actinomycetota</taxon>
        <taxon>Actinomycetes</taxon>
        <taxon>Kitasatosporales</taxon>
        <taxon>Streptomycetaceae</taxon>
        <taxon>Streptomyces</taxon>
    </lineage>
</organism>
<comment type="similarity">
    <text evidence="1">Belongs to the myoviridae tail sheath protein family.</text>
</comment>
<evidence type="ECO:0000313" key="5">
    <source>
        <dbReference type="Proteomes" id="UP001490330"/>
    </source>
</evidence>
<dbReference type="InterPro" id="IPR020287">
    <property type="entry name" value="Tail_sheath_C"/>
</dbReference>
<accession>A0ABV1VBD3</accession>
<dbReference type="PANTHER" id="PTHR35861:SF1">
    <property type="entry name" value="PHAGE TAIL SHEATH PROTEIN"/>
    <property type="match status" value="1"/>
</dbReference>
<dbReference type="InterPro" id="IPR035089">
    <property type="entry name" value="Phage_sheath_subtilisin"/>
</dbReference>
<dbReference type="PANTHER" id="PTHR35861">
    <property type="match status" value="1"/>
</dbReference>
<evidence type="ECO:0000259" key="2">
    <source>
        <dbReference type="Pfam" id="PF04984"/>
    </source>
</evidence>
<dbReference type="Pfam" id="PF17482">
    <property type="entry name" value="Phage_sheath_1C"/>
    <property type="match status" value="1"/>
</dbReference>
<dbReference type="Gene3D" id="3.40.50.11780">
    <property type="match status" value="1"/>
</dbReference>
<evidence type="ECO:0000313" key="4">
    <source>
        <dbReference type="EMBL" id="MER6903810.1"/>
    </source>
</evidence>
<dbReference type="EMBL" id="JBEPCV010000005">
    <property type="protein sequence ID" value="MER6903810.1"/>
    <property type="molecule type" value="Genomic_DNA"/>
</dbReference>
<dbReference type="RefSeq" id="WP_350715428.1">
    <property type="nucleotide sequence ID" value="NZ_JBEPCO010000002.1"/>
</dbReference>
<name>A0ABV1VBD3_9ACTN</name>
<proteinExistence type="inferred from homology"/>
<dbReference type="InterPro" id="IPR052042">
    <property type="entry name" value="Tail_sheath_structural"/>
</dbReference>
<dbReference type="Proteomes" id="UP001490330">
    <property type="component" value="Unassembled WGS sequence"/>
</dbReference>
<sequence>MTSAVQMIKGAGTATAAFVAPLQGGDFAQPRRVGSWRQFTEQGAEDGGANLAEAVYGFFANGGSACYVVGTAGDGPGACTAALHALEDVPEVNIVVLAELWRSEADAPAIAKAAAGHCVRAGNRMALLHTKQDASASDAVKVPALFGLDEEEAAFTTVYYPWVKVPGVKGAERVAPPSGHVAGVWARTDAERGVHKAPANQVVRGAVHLTTALTDKDQAPLNEAGVNCLRAFPGQGLLVWGARTLSTHCEWRYLNVRRLVNFLTESVRTSTAWACFEPNDDSLRASLRAAVTSFLTDQWRQGALLGRTPDEAFYVICDESNNPPQSAAGKITLIFAVAPMRPAEFVTVTIEHDIAQ</sequence>
<keyword evidence="5" id="KW-1185">Reference proteome</keyword>
<comment type="caution">
    <text evidence="4">The sequence shown here is derived from an EMBL/GenBank/DDBJ whole genome shotgun (WGS) entry which is preliminary data.</text>
</comment>
<evidence type="ECO:0000256" key="1">
    <source>
        <dbReference type="ARBA" id="ARBA00008005"/>
    </source>
</evidence>
<dbReference type="Pfam" id="PF04984">
    <property type="entry name" value="Phage_sheath_1"/>
    <property type="match status" value="1"/>
</dbReference>
<reference evidence="4 5" key="1">
    <citation type="submission" date="2024-06" db="EMBL/GenBank/DDBJ databases">
        <title>The Natural Products Discovery Center: Release of the First 8490 Sequenced Strains for Exploring Actinobacteria Biosynthetic Diversity.</title>
        <authorList>
            <person name="Kalkreuter E."/>
            <person name="Kautsar S.A."/>
            <person name="Yang D."/>
            <person name="Bader C.D."/>
            <person name="Teijaro C.N."/>
            <person name="Fluegel L."/>
            <person name="Davis C.M."/>
            <person name="Simpson J.R."/>
            <person name="Lauterbach L."/>
            <person name="Steele A.D."/>
            <person name="Gui C."/>
            <person name="Meng S."/>
            <person name="Li G."/>
            <person name="Viehrig K."/>
            <person name="Ye F."/>
            <person name="Su P."/>
            <person name="Kiefer A.F."/>
            <person name="Nichols A."/>
            <person name="Cepeda A.J."/>
            <person name="Yan W."/>
            <person name="Fan B."/>
            <person name="Jiang Y."/>
            <person name="Adhikari A."/>
            <person name="Zheng C.-J."/>
            <person name="Schuster L."/>
            <person name="Cowan T.M."/>
            <person name="Smanski M.J."/>
            <person name="Chevrette M.G."/>
            <person name="De Carvalho L.P.S."/>
            <person name="Shen B."/>
        </authorList>
    </citation>
    <scope>NUCLEOTIDE SEQUENCE [LARGE SCALE GENOMIC DNA]</scope>
    <source>
        <strain evidence="4 5">NPDC000632</strain>
    </source>
</reference>
<gene>
    <name evidence="4" type="ORF">ABT322_08480</name>
</gene>
<evidence type="ECO:0000259" key="3">
    <source>
        <dbReference type="Pfam" id="PF17482"/>
    </source>
</evidence>
<feature type="domain" description="Tail sheath protein subtilisin-like" evidence="2">
    <location>
        <begin position="79"/>
        <end position="245"/>
    </location>
</feature>